<keyword evidence="3 5" id="KW-1133">Transmembrane helix</keyword>
<accession>A0A915KJ24</accession>
<feature type="transmembrane region" description="Helical" evidence="5">
    <location>
        <begin position="173"/>
        <end position="197"/>
    </location>
</feature>
<keyword evidence="2 5" id="KW-0812">Transmembrane</keyword>
<protein>
    <submittedName>
        <fullName evidence="7">Uncharacterized protein</fullName>
    </submittedName>
</protein>
<dbReference type="InterPro" id="IPR010761">
    <property type="entry name" value="Clc_prot-like"/>
</dbReference>
<comment type="subcellular location">
    <subcellularLocation>
        <location evidence="1">Membrane</location>
        <topology evidence="1">Multi-pass membrane protein</topology>
    </subcellularLocation>
</comment>
<evidence type="ECO:0000313" key="7">
    <source>
        <dbReference type="WBParaSite" id="nRc.2.0.1.t38006-RA"/>
    </source>
</evidence>
<reference evidence="7" key="1">
    <citation type="submission" date="2022-11" db="UniProtKB">
        <authorList>
            <consortium name="WormBaseParasite"/>
        </authorList>
    </citation>
    <scope>IDENTIFICATION</scope>
</reference>
<evidence type="ECO:0000313" key="6">
    <source>
        <dbReference type="Proteomes" id="UP000887565"/>
    </source>
</evidence>
<dbReference type="OMA" id="RYCEPAF"/>
<dbReference type="PANTHER" id="PTHR10671:SF108">
    <property type="entry name" value="CLAUDIN FAMILY PROTEIN-RELATED"/>
    <property type="match status" value="1"/>
</dbReference>
<keyword evidence="4 5" id="KW-0472">Membrane</keyword>
<feature type="transmembrane region" description="Helical" evidence="5">
    <location>
        <begin position="123"/>
        <end position="144"/>
    </location>
</feature>
<evidence type="ECO:0000256" key="4">
    <source>
        <dbReference type="ARBA" id="ARBA00023136"/>
    </source>
</evidence>
<evidence type="ECO:0000256" key="2">
    <source>
        <dbReference type="ARBA" id="ARBA00022692"/>
    </source>
</evidence>
<dbReference type="GO" id="GO:0005886">
    <property type="term" value="C:plasma membrane"/>
    <property type="evidence" value="ECO:0007669"/>
    <property type="project" value="TreeGrafter"/>
</dbReference>
<evidence type="ECO:0000256" key="1">
    <source>
        <dbReference type="ARBA" id="ARBA00004141"/>
    </source>
</evidence>
<evidence type="ECO:0000256" key="3">
    <source>
        <dbReference type="ARBA" id="ARBA00022989"/>
    </source>
</evidence>
<dbReference type="Gene3D" id="1.20.140.150">
    <property type="match status" value="1"/>
</dbReference>
<dbReference type="Proteomes" id="UP000887565">
    <property type="component" value="Unplaced"/>
</dbReference>
<dbReference type="WBParaSite" id="nRc.2.0.1.t38006-RA">
    <property type="protein sequence ID" value="nRc.2.0.1.t38006-RA"/>
    <property type="gene ID" value="nRc.2.0.1.g38006"/>
</dbReference>
<dbReference type="AlphaFoldDB" id="A0A915KJ24"/>
<evidence type="ECO:0000256" key="5">
    <source>
        <dbReference type="SAM" id="Phobius"/>
    </source>
</evidence>
<name>A0A915KJ24_ROMCU</name>
<keyword evidence="6" id="KW-1185">Reference proteome</keyword>
<proteinExistence type="predicted"/>
<organism evidence="6 7">
    <name type="scientific">Romanomermis culicivorax</name>
    <name type="common">Nematode worm</name>
    <dbReference type="NCBI Taxonomy" id="13658"/>
    <lineage>
        <taxon>Eukaryota</taxon>
        <taxon>Metazoa</taxon>
        <taxon>Ecdysozoa</taxon>
        <taxon>Nematoda</taxon>
        <taxon>Enoplea</taxon>
        <taxon>Dorylaimia</taxon>
        <taxon>Mermithida</taxon>
        <taxon>Mermithoidea</taxon>
        <taxon>Mermithidae</taxon>
        <taxon>Romanomermis</taxon>
    </lineage>
</organism>
<dbReference type="InterPro" id="IPR050579">
    <property type="entry name" value="PMP-22/EMP/MP20-like"/>
</dbReference>
<dbReference type="Pfam" id="PF07062">
    <property type="entry name" value="Clc-like"/>
    <property type="match status" value="1"/>
</dbReference>
<feature type="transmembrane region" description="Helical" evidence="5">
    <location>
        <begin position="12"/>
        <end position="31"/>
    </location>
</feature>
<sequence>MDWKIIFKNVLHVLGLLFIAAGMCLTLTSIFTTEWQTTDFGRGEIHYHGLWRYCEPAFSLSSGVSKNEFTCYVKADMSRKSRHPFLNWQIATLALLVGSCCKAFVGALFACIGWCVKFCTVGFAVVSTLCTLCSGSAIFIFYRWSQDVDNQTESNGRGDDAQQVLGKSFYTSLGGLLCYFMSSIFALFCTILVFVTIPRTKGEKSRPRITISTTSAK</sequence>
<feature type="transmembrane region" description="Helical" evidence="5">
    <location>
        <begin position="90"/>
        <end position="116"/>
    </location>
</feature>
<dbReference type="PANTHER" id="PTHR10671">
    <property type="entry name" value="EPITHELIAL MEMBRANE PROTEIN-RELATED"/>
    <property type="match status" value="1"/>
</dbReference>